<protein>
    <submittedName>
        <fullName evidence="2">Glycine betaine/proline transport system substrate-binding protein</fullName>
    </submittedName>
    <submittedName>
        <fullName evidence="3">Glycine/betaine ABC transporter substrate-binding protein</fullName>
    </submittedName>
</protein>
<dbReference type="OrthoDB" id="9787902at2"/>
<dbReference type="Gene3D" id="3.40.190.100">
    <property type="entry name" value="Glycine betaine-binding periplasmic protein, domain 2"/>
    <property type="match status" value="1"/>
</dbReference>
<dbReference type="GO" id="GO:0022857">
    <property type="term" value="F:transmembrane transporter activity"/>
    <property type="evidence" value="ECO:0007669"/>
    <property type="project" value="InterPro"/>
</dbReference>
<dbReference type="SUPFAM" id="SSF53850">
    <property type="entry name" value="Periplasmic binding protein-like II"/>
    <property type="match status" value="1"/>
</dbReference>
<gene>
    <name evidence="3" type="ORF">FCL38_10965</name>
    <name evidence="2" type="ORF">FHS02_003418</name>
</gene>
<reference evidence="2 5" key="2">
    <citation type="submission" date="2020-08" db="EMBL/GenBank/DDBJ databases">
        <title>Genomic Encyclopedia of Type Strains, Phase III (KMG-III): the genomes of soil and plant-associated and newly described type strains.</title>
        <authorList>
            <person name="Whitman W."/>
        </authorList>
    </citation>
    <scope>NUCLEOTIDE SEQUENCE [LARGE SCALE GENOMIC DNA]</scope>
    <source>
        <strain evidence="2 5">CECT 7753</strain>
    </source>
</reference>
<name>A0A4P8HMF2_9BURK</name>
<dbReference type="AlphaFoldDB" id="A0A4P8HMF2"/>
<evidence type="ECO:0000313" key="3">
    <source>
        <dbReference type="EMBL" id="QCP10887.1"/>
    </source>
</evidence>
<organism evidence="2 5">
    <name type="scientific">Pseudoduganella umbonata</name>
    <dbReference type="NCBI Taxonomy" id="864828"/>
    <lineage>
        <taxon>Bacteria</taxon>
        <taxon>Pseudomonadati</taxon>
        <taxon>Pseudomonadota</taxon>
        <taxon>Betaproteobacteria</taxon>
        <taxon>Burkholderiales</taxon>
        <taxon>Oxalobacteraceae</taxon>
        <taxon>Telluria group</taxon>
        <taxon>Pseudoduganella</taxon>
    </lineage>
</organism>
<dbReference type="EMBL" id="JACHXS010000006">
    <property type="protein sequence ID" value="MBB3222595.1"/>
    <property type="molecule type" value="Genomic_DNA"/>
</dbReference>
<feature type="domain" description="ABC-type glycine betaine transport system substrate-binding" evidence="1">
    <location>
        <begin position="5"/>
        <end position="238"/>
    </location>
</feature>
<dbReference type="Gene3D" id="3.10.105.10">
    <property type="entry name" value="Dipeptide-binding Protein, Domain 3"/>
    <property type="match status" value="1"/>
</dbReference>
<keyword evidence="4" id="KW-1185">Reference proteome</keyword>
<evidence type="ECO:0000313" key="5">
    <source>
        <dbReference type="Proteomes" id="UP000584325"/>
    </source>
</evidence>
<evidence type="ECO:0000313" key="4">
    <source>
        <dbReference type="Proteomes" id="UP000298763"/>
    </source>
</evidence>
<accession>A0A4P8HMF2</accession>
<dbReference type="InterPro" id="IPR007210">
    <property type="entry name" value="ABC_Gly_betaine_transp_sub-bd"/>
</dbReference>
<dbReference type="Proteomes" id="UP000298763">
    <property type="component" value="Chromosome"/>
</dbReference>
<proteinExistence type="predicted"/>
<dbReference type="EMBL" id="CP040017">
    <property type="protein sequence ID" value="QCP10887.1"/>
    <property type="molecule type" value="Genomic_DNA"/>
</dbReference>
<reference evidence="3 4" key="1">
    <citation type="submission" date="2019-05" db="EMBL/GenBank/DDBJ databases">
        <title>Draft Genome Sequences of Six Type Strains of the Genus Massilia.</title>
        <authorList>
            <person name="Miess H."/>
            <person name="Frediansyhah A."/>
            <person name="Gross H."/>
        </authorList>
    </citation>
    <scope>NUCLEOTIDE SEQUENCE [LARGE SCALE GENOMIC DNA]</scope>
    <source>
        <strain evidence="3 4">DSMZ 26121</strain>
    </source>
</reference>
<dbReference type="Proteomes" id="UP000584325">
    <property type="component" value="Unassembled WGS sequence"/>
</dbReference>
<evidence type="ECO:0000313" key="2">
    <source>
        <dbReference type="EMBL" id="MBB3222595.1"/>
    </source>
</evidence>
<dbReference type="RefSeq" id="WP_137313765.1">
    <property type="nucleotide sequence ID" value="NZ_CP040017.1"/>
</dbReference>
<dbReference type="Pfam" id="PF04069">
    <property type="entry name" value="OpuAC"/>
    <property type="match status" value="1"/>
</dbReference>
<sequence>MKPVIRLGHIDLSFHAASAEVVAALLRLHGHEVEFLKAPHERMFEMLGRGEVDVMATAWLPASHEKYLAPIRDRVRELTVLYEPYCIWGVPDYVPEDVLASVADLRKPEVLARMRRTIQGINPGAGISRFSSAMMEAYGLAGLGYHFRSGTEDECFGTFERAVAEGEWVVVPLWHPQFLHARHRIRALREPKGMLGGRDAATLVMRRDAEEKLDARTIRALEGLYLGNDVVTAIDARLQ</sequence>
<dbReference type="GO" id="GO:0043190">
    <property type="term" value="C:ATP-binding cassette (ABC) transporter complex"/>
    <property type="evidence" value="ECO:0007669"/>
    <property type="project" value="InterPro"/>
</dbReference>
<evidence type="ECO:0000259" key="1">
    <source>
        <dbReference type="Pfam" id="PF04069"/>
    </source>
</evidence>